<feature type="compositionally biased region" description="Polar residues" evidence="1">
    <location>
        <begin position="487"/>
        <end position="498"/>
    </location>
</feature>
<reference evidence="2 3" key="1">
    <citation type="journal article" date="2018" name="Biotechnol. Adv.">
        <title>Improved genomic resources and new bioinformatic workflow for the carcinogenic parasite Clonorchis sinensis: Biotechnological implications.</title>
        <authorList>
            <person name="Wang D."/>
            <person name="Korhonen P.K."/>
            <person name="Gasser R.B."/>
            <person name="Young N.D."/>
        </authorList>
    </citation>
    <scope>NUCLEOTIDE SEQUENCE [LARGE SCALE GENOMIC DNA]</scope>
    <source>
        <strain evidence="2">Cs-k2</strain>
    </source>
</reference>
<feature type="compositionally biased region" description="Polar residues" evidence="1">
    <location>
        <begin position="1309"/>
        <end position="1327"/>
    </location>
</feature>
<feature type="compositionally biased region" description="Basic and acidic residues" evidence="1">
    <location>
        <begin position="471"/>
        <end position="486"/>
    </location>
</feature>
<feature type="region of interest" description="Disordered" evidence="1">
    <location>
        <begin position="1351"/>
        <end position="1372"/>
    </location>
</feature>
<sequence>MKNDELHYPILDELEPAQTTTYPDQDVGCAVRDERGPGQPGRRITRPEDQHLKLTAQQFTLPHSSQRQLEVQPHLARPSNLMHLGETMSMSTPQLATGNRVSKTSLKMLLASMASTSKIYSILDSQTENKAERIYARDRKFGQEEKPKERTSTSSHSKSTKVDIVDNFTDTTYGMRNRITKKRYTTMRKGNQPRVYEIYGMPHIQQKRVNRDPKRQTLREAYLVRRKPLGGSRWASERGGKDQSLANFGFRYRIPPKSDRRKRYYYSSSEHYSTPSQHSLRSDLSSTISSRTSGKNTFKQRKADSVHALGPPFSTYSRLPLNRDKAYYREETSASPGSYTKVREEGENRGRTTYRIRPALQNLGLMQQEKKRMHLAGRGRSTGSHRVNQRVGFRDRDRSALRKAGSDIERFEEYVKSDSISIEEYPSIVERSFTSVQSPLSISSTSLHKTRAKTRSLSEERGRSGAQVHQTSEDRIGFDAPKDRDSINYSLKESNGITDEQDCKHKSHETDEHSQGTLNRRSHQSIGLMMVKARQVGKDQLTDHPRSSKHREDTVMDHCVDDLTLQDLELFSEQESRTSDLKKQKYSPAERISVISPARSITELSYGSLNLRPEYTSEHHIATASGEKSGKHNTTKNLPPFIQREITGHQRESSENRERTTEISHENVTVKAVNSKDMLEYAKQETGTGSENQLSPRNQSEAATEGKDRRPKRQRGREKNSTGEHEKHKDQAQEKSYLGQKDKPNTSAQSVTSETPPPDRITGQPTSSDVPSRSTHLNNRPDDGITAPEQRSDAQVREMFIYYPEERSRPLANSIESRLEENPAQTLLHLETATMVVPSAGEHGVMGTPEDGMGARISPYDIGEPDAHPSRHVVMESFGGERAVSDSLRPTVPEDKHPGLADSVKPTVSAQSVTSETPPPDRITGQPKSVDAHSTSPHHDNSVDRDLAVFSACSNVGKYSANVFRVTSRFLDGVPVVVDPQGVSFCVFELLNSADSVDVLEEYEPTLFDENGLLVIADSDISESISVSYGFVLLCQDVPRLVLCEIKEPILGYIFAPSQLEMFEEEESKSGVDRIPSTDILFTPCVSVLVIDSNSHVPDLHGRFTDPEKSVPSFVKHQLDSAKLKQGPVCQSAVHDGENIALFPQQSLVPGRRFRTDELPNDPLSLNILLHDRNHDTLYLPVSEYNLLIEQMPNESRDFEKELKASHHGLQDSSLVSVDADISHACNIVSHTDVKANHGTDALYGLDEDAQAQSVPLPLSNEHHSFRAEQINLSPSTVDRSELPPQKPSGVKTLRTAKVLGGKRAVDQTEMSNQAKSLTDSSCQATPPTDDQLAYPVSNLFTSSTGIIPSSMHPVSPDQATNSPQAIPSRKNPSFQSIDDSLAFLCLPNACALIFEQPMGESVCNTVQFEPILLTPFFNVPVLLDQLQLLVAYPFEIQPVHSVSPFDLLYEVVPVETTTHGTTWRQETFGPQTIGKSRPGEFIPHEPSERASLLPEKVATTNEVEVDGSMGDPKRDQAVDDRISSPVQKTSYATARHPQYSLSSCPLTPHHERLIGSLNNLPDSHAIVETNSVFEALKETSLVSHSKSRSVDQATSKRVPTSTFAVNSGPTENQKDPLSLTVVDRLHSAISIVADVIREVHANMGTDQNCERNKCKPLAVACRLLRAAAVLISRYL</sequence>
<feature type="compositionally biased region" description="Basic and acidic residues" evidence="1">
    <location>
        <begin position="1512"/>
        <end position="1523"/>
    </location>
</feature>
<feature type="compositionally biased region" description="Polar residues" evidence="1">
    <location>
        <begin position="437"/>
        <end position="447"/>
    </location>
</feature>
<evidence type="ECO:0000256" key="1">
    <source>
        <dbReference type="SAM" id="MobiDB-lite"/>
    </source>
</evidence>
<evidence type="ECO:0000313" key="3">
    <source>
        <dbReference type="Proteomes" id="UP000286415"/>
    </source>
</evidence>
<feature type="region of interest" description="Disordered" evidence="1">
    <location>
        <begin position="437"/>
        <end position="523"/>
    </location>
</feature>
<comment type="caution">
    <text evidence="2">The sequence shown here is derived from an EMBL/GenBank/DDBJ whole genome shotgun (WGS) entry which is preliminary data.</text>
</comment>
<feature type="compositionally biased region" description="Polar residues" evidence="1">
    <location>
        <begin position="906"/>
        <end position="916"/>
    </location>
</feature>
<feature type="compositionally biased region" description="Basic and acidic residues" evidence="1">
    <location>
        <begin position="717"/>
        <end position="733"/>
    </location>
</feature>
<feature type="compositionally biased region" description="Polar residues" evidence="1">
    <location>
        <begin position="1358"/>
        <end position="1372"/>
    </location>
</feature>
<dbReference type="OrthoDB" id="6300667at2759"/>
<gene>
    <name evidence="2" type="ORF">CSKR_201504</name>
</gene>
<feature type="compositionally biased region" description="Polar residues" evidence="1">
    <location>
        <begin position="745"/>
        <end position="754"/>
    </location>
</feature>
<feature type="compositionally biased region" description="Polar residues" evidence="1">
    <location>
        <begin position="763"/>
        <end position="778"/>
    </location>
</feature>
<feature type="region of interest" description="Disordered" evidence="1">
    <location>
        <begin position="1272"/>
        <end position="1327"/>
    </location>
</feature>
<feature type="region of interest" description="Disordered" evidence="1">
    <location>
        <begin position="1505"/>
        <end position="1535"/>
    </location>
</feature>
<protein>
    <submittedName>
        <fullName evidence="2">Uncharacterized protein</fullName>
    </submittedName>
</protein>
<feature type="region of interest" description="Disordered" evidence="1">
    <location>
        <begin position="20"/>
        <end position="43"/>
    </location>
</feature>
<reference evidence="2 3" key="2">
    <citation type="journal article" date="2021" name="Genomics">
        <title>High-quality reference genome for Clonorchis sinensis.</title>
        <authorList>
            <person name="Young N.D."/>
            <person name="Stroehlein A.J."/>
            <person name="Kinkar L."/>
            <person name="Wang T."/>
            <person name="Sohn W.M."/>
            <person name="Chang B.C.H."/>
            <person name="Kaur P."/>
            <person name="Weisz D."/>
            <person name="Dudchenko O."/>
            <person name="Aiden E.L."/>
            <person name="Korhonen P.K."/>
            <person name="Gasser R.B."/>
        </authorList>
    </citation>
    <scope>NUCLEOTIDE SEQUENCE [LARGE SCALE GENOMIC DNA]</scope>
    <source>
        <strain evidence="2">Cs-k2</strain>
    </source>
</reference>
<feature type="region of interest" description="Disordered" evidence="1">
    <location>
        <begin position="267"/>
        <end position="310"/>
    </location>
</feature>
<feature type="region of interest" description="Disordered" evidence="1">
    <location>
        <begin position="881"/>
        <end position="941"/>
    </location>
</feature>
<feature type="compositionally biased region" description="Basic and acidic residues" evidence="1">
    <location>
        <begin position="646"/>
        <end position="665"/>
    </location>
</feature>
<dbReference type="Proteomes" id="UP000286415">
    <property type="component" value="Unassembled WGS sequence"/>
</dbReference>
<evidence type="ECO:0000313" key="2">
    <source>
        <dbReference type="EMBL" id="KAG5451726.1"/>
    </source>
</evidence>
<feature type="region of interest" description="Disordered" evidence="1">
    <location>
        <begin position="138"/>
        <end position="159"/>
    </location>
</feature>
<dbReference type="EMBL" id="NIRI02000042">
    <property type="protein sequence ID" value="KAG5451726.1"/>
    <property type="molecule type" value="Genomic_DNA"/>
</dbReference>
<keyword evidence="3" id="KW-1185">Reference proteome</keyword>
<feature type="region of interest" description="Disordered" evidence="1">
    <location>
        <begin position="330"/>
        <end position="349"/>
    </location>
</feature>
<organism evidence="2 3">
    <name type="scientific">Clonorchis sinensis</name>
    <name type="common">Chinese liver fluke</name>
    <dbReference type="NCBI Taxonomy" id="79923"/>
    <lineage>
        <taxon>Eukaryota</taxon>
        <taxon>Metazoa</taxon>
        <taxon>Spiralia</taxon>
        <taxon>Lophotrochozoa</taxon>
        <taxon>Platyhelminthes</taxon>
        <taxon>Trematoda</taxon>
        <taxon>Digenea</taxon>
        <taxon>Opisthorchiida</taxon>
        <taxon>Opisthorchiata</taxon>
        <taxon>Opisthorchiidae</taxon>
        <taxon>Clonorchis</taxon>
    </lineage>
</organism>
<feature type="compositionally biased region" description="Basic and acidic residues" evidence="1">
    <location>
        <begin position="138"/>
        <end position="151"/>
    </location>
</feature>
<feature type="compositionally biased region" description="Low complexity" evidence="1">
    <location>
        <begin position="267"/>
        <end position="293"/>
    </location>
</feature>
<accession>A0A8T1MS92</accession>
<feature type="compositionally biased region" description="Polar residues" evidence="1">
    <location>
        <begin position="685"/>
        <end position="702"/>
    </location>
</feature>
<feature type="compositionally biased region" description="Basic and acidic residues" evidence="1">
    <location>
        <begin position="501"/>
        <end position="514"/>
    </location>
</feature>
<feature type="region of interest" description="Disordered" evidence="1">
    <location>
        <begin position="622"/>
        <end position="795"/>
    </location>
</feature>
<name>A0A8T1MS92_CLOSI</name>
<proteinExistence type="predicted"/>